<dbReference type="InterPro" id="IPR050314">
    <property type="entry name" value="Glycosyl_Hydrlase_18"/>
</dbReference>
<dbReference type="SUPFAM" id="SSF51445">
    <property type="entry name" value="(Trans)glycosidases"/>
    <property type="match status" value="1"/>
</dbReference>
<evidence type="ECO:0000256" key="4">
    <source>
        <dbReference type="ARBA" id="ARBA00023024"/>
    </source>
</evidence>
<dbReference type="InterPro" id="IPR017853">
    <property type="entry name" value="GH"/>
</dbReference>
<dbReference type="EC" id="3.2.1.14" evidence="2"/>
<dbReference type="InterPro" id="IPR001579">
    <property type="entry name" value="Glyco_hydro_18_chit_AS"/>
</dbReference>
<dbReference type="SUPFAM" id="SSF54556">
    <property type="entry name" value="Chitinase insertion domain"/>
    <property type="match status" value="1"/>
</dbReference>
<evidence type="ECO:0000313" key="9">
    <source>
        <dbReference type="EMBL" id="MCL6293863.1"/>
    </source>
</evidence>
<keyword evidence="4" id="KW-0146">Chitin degradation</keyword>
<keyword evidence="4" id="KW-0624">Polysaccharide degradation</keyword>
<evidence type="ECO:0000259" key="8">
    <source>
        <dbReference type="PROSITE" id="PS51910"/>
    </source>
</evidence>
<reference evidence="9" key="1">
    <citation type="submission" date="2022-05" db="EMBL/GenBank/DDBJ databases">
        <authorList>
            <person name="Park J.-S."/>
        </authorList>
    </citation>
    <scope>NUCLEOTIDE SEQUENCE</scope>
    <source>
        <strain evidence="9">2012CJ34-3</strain>
    </source>
</reference>
<sequence length="399" mass="45998">MAYLKNYCFLIIIFTITINSFSCKKSTSQKENNIAVMAYYVPEKDYKPETLPLNQLTHIIYSFTKVIDNEMKFNNAEHDKKLKQLVEQRKNHPDLKFMIACGGWGSKGFSDMSFSPENRKKFVKSVVKFIKEYELDGLDIDWEYPCIPAANTKARPEDKQNFTFLMKELRQALNTLDRKQTLTFASAGWKPYYKNIETTEVMKYVDYMNIMTYDQISGNSPFTGHHTPLGWIKNEHLKDSLVSDFYEEMTKRSAGYGVEYEPGSAEMIVDYCIAQGVNPKQIVIGAAFYGKAWKGVSSANDGLYQANKGAHATDSYRDIRKKYESNNNYKRYWDSIAKAPYLFSATDSIFITYDDTVSVKLKTEYTIKNRLGGIMFWQLGHDVKEKNSLLNAIYNASEN</sequence>
<feature type="domain" description="GH18" evidence="8">
    <location>
        <begin position="34"/>
        <end position="399"/>
    </location>
</feature>
<dbReference type="InterPro" id="IPR029070">
    <property type="entry name" value="Chitinase_insertion_sf"/>
</dbReference>
<dbReference type="Proteomes" id="UP001165381">
    <property type="component" value="Unassembled WGS sequence"/>
</dbReference>
<evidence type="ECO:0000313" key="10">
    <source>
        <dbReference type="Proteomes" id="UP001165381"/>
    </source>
</evidence>
<comment type="similarity">
    <text evidence="7">Belongs to the glycosyl hydrolase 18 family.</text>
</comment>
<dbReference type="CDD" id="cd06548">
    <property type="entry name" value="GH18_chitinase"/>
    <property type="match status" value="1"/>
</dbReference>
<dbReference type="Pfam" id="PF00704">
    <property type="entry name" value="Glyco_hydro_18"/>
    <property type="match status" value="1"/>
</dbReference>
<evidence type="ECO:0000256" key="7">
    <source>
        <dbReference type="RuleBase" id="RU004453"/>
    </source>
</evidence>
<dbReference type="Gene3D" id="3.10.50.10">
    <property type="match status" value="1"/>
</dbReference>
<protein>
    <recommendedName>
        <fullName evidence="2">chitinase</fullName>
        <ecNumber evidence="2">3.2.1.14</ecNumber>
    </recommendedName>
</protein>
<keyword evidence="3 6" id="KW-0378">Hydrolase</keyword>
<dbReference type="GO" id="GO:0016787">
    <property type="term" value="F:hydrolase activity"/>
    <property type="evidence" value="ECO:0007669"/>
    <property type="project" value="UniProtKB-KW"/>
</dbReference>
<evidence type="ECO:0000256" key="3">
    <source>
        <dbReference type="ARBA" id="ARBA00022801"/>
    </source>
</evidence>
<dbReference type="SMART" id="SM00636">
    <property type="entry name" value="Glyco_18"/>
    <property type="match status" value="1"/>
</dbReference>
<name>A0ABT0QAA7_9FLAO</name>
<dbReference type="PANTHER" id="PTHR11177:SF317">
    <property type="entry name" value="CHITINASE 12-RELATED"/>
    <property type="match status" value="1"/>
</dbReference>
<comment type="catalytic activity">
    <reaction evidence="1">
        <text>Random endo-hydrolysis of N-acetyl-beta-D-glucosaminide (1-&gt;4)-beta-linkages in chitin and chitodextrins.</text>
        <dbReference type="EC" id="3.2.1.14"/>
    </reaction>
</comment>
<dbReference type="PANTHER" id="PTHR11177">
    <property type="entry name" value="CHITINASE"/>
    <property type="match status" value="1"/>
</dbReference>
<comment type="caution">
    <text evidence="9">The sequence shown here is derived from an EMBL/GenBank/DDBJ whole genome shotgun (WGS) entry which is preliminary data.</text>
</comment>
<dbReference type="Gene3D" id="3.20.20.80">
    <property type="entry name" value="Glycosidases"/>
    <property type="match status" value="1"/>
</dbReference>
<evidence type="ECO:0000256" key="5">
    <source>
        <dbReference type="ARBA" id="ARBA00023295"/>
    </source>
</evidence>
<evidence type="ECO:0000256" key="6">
    <source>
        <dbReference type="RuleBase" id="RU000489"/>
    </source>
</evidence>
<proteinExistence type="inferred from homology"/>
<dbReference type="InterPro" id="IPR001223">
    <property type="entry name" value="Glyco_hydro18_cat"/>
</dbReference>
<accession>A0ABT0QAA7</accession>
<organism evidence="9 10">
    <name type="scientific">Jejuia spongiicola</name>
    <dbReference type="NCBI Taxonomy" id="2942207"/>
    <lineage>
        <taxon>Bacteria</taxon>
        <taxon>Pseudomonadati</taxon>
        <taxon>Bacteroidota</taxon>
        <taxon>Flavobacteriia</taxon>
        <taxon>Flavobacteriales</taxon>
        <taxon>Flavobacteriaceae</taxon>
        <taxon>Jejuia</taxon>
    </lineage>
</organism>
<keyword evidence="10" id="KW-1185">Reference proteome</keyword>
<keyword evidence="5 6" id="KW-0326">Glycosidase</keyword>
<dbReference type="PROSITE" id="PS01095">
    <property type="entry name" value="GH18_1"/>
    <property type="match status" value="1"/>
</dbReference>
<dbReference type="PROSITE" id="PS51910">
    <property type="entry name" value="GH18_2"/>
    <property type="match status" value="1"/>
</dbReference>
<gene>
    <name evidence="9" type="ORF">M3P09_02585</name>
</gene>
<evidence type="ECO:0000256" key="2">
    <source>
        <dbReference type="ARBA" id="ARBA00012729"/>
    </source>
</evidence>
<evidence type="ECO:0000256" key="1">
    <source>
        <dbReference type="ARBA" id="ARBA00000822"/>
    </source>
</evidence>
<dbReference type="EMBL" id="JAMFLZ010000001">
    <property type="protein sequence ID" value="MCL6293863.1"/>
    <property type="molecule type" value="Genomic_DNA"/>
</dbReference>
<dbReference type="RefSeq" id="WP_249971905.1">
    <property type="nucleotide sequence ID" value="NZ_JAMFLZ010000001.1"/>
</dbReference>
<dbReference type="InterPro" id="IPR011583">
    <property type="entry name" value="Chitinase_II/V-like_cat"/>
</dbReference>
<keyword evidence="4" id="KW-0119">Carbohydrate metabolism</keyword>